<dbReference type="Proteomes" id="UP000028194">
    <property type="component" value="Chromosome"/>
</dbReference>
<proteinExistence type="predicted"/>
<evidence type="ECO:0000313" key="3">
    <source>
        <dbReference type="Proteomes" id="UP000028194"/>
    </source>
</evidence>
<evidence type="ECO:0000256" key="1">
    <source>
        <dbReference type="SAM" id="MobiDB-lite"/>
    </source>
</evidence>
<dbReference type="GeneID" id="75933621"/>
<evidence type="ECO:0000313" key="2">
    <source>
        <dbReference type="EMBL" id="AIF83662.1"/>
    </source>
</evidence>
<protein>
    <submittedName>
        <fullName evidence="2">Uncharacterized protein</fullName>
    </submittedName>
</protein>
<feature type="region of interest" description="Disordered" evidence="1">
    <location>
        <begin position="1"/>
        <end position="43"/>
    </location>
</feature>
<dbReference type="KEGG" id="nev:NTE_01599"/>
<dbReference type="RefSeq" id="WP_264357945.1">
    <property type="nucleotide sequence ID" value="NZ_CP007174.1"/>
</dbReference>
<reference evidence="2 3" key="1">
    <citation type="journal article" date="2014" name="PLoS ONE">
        <title>Genome Sequence of Candidatus Nitrososphaera evergladensis from Group I.1b Enriched from Everglades Soil Reveals Novel Genomic Features of the Ammonia-Oxidizing Archaea.</title>
        <authorList>
            <person name="Zhalnina K.V."/>
            <person name="Dias R."/>
            <person name="Leonard M.T."/>
            <person name="Dorr de Quadros P."/>
            <person name="Camargo F.A."/>
            <person name="Drew J.C."/>
            <person name="Farmerie W.G."/>
            <person name="Daroub S.H."/>
            <person name="Triplett E.W."/>
        </authorList>
    </citation>
    <scope>NUCLEOTIDE SEQUENCE [LARGE SCALE GENOMIC DNA]</scope>
    <source>
        <strain evidence="2 3">SR1</strain>
    </source>
</reference>
<sequence>MSEERPENGSDSRRELITKAPETPAEEIEEERAKKEKQTLSRE</sequence>
<name>A0A075MS80_9ARCH</name>
<dbReference type="AlphaFoldDB" id="A0A075MS80"/>
<organism evidence="2 3">
    <name type="scientific">Candidatus Nitrososphaera evergladensis SR1</name>
    <dbReference type="NCBI Taxonomy" id="1459636"/>
    <lineage>
        <taxon>Archaea</taxon>
        <taxon>Nitrososphaerota</taxon>
        <taxon>Nitrososphaeria</taxon>
        <taxon>Nitrososphaerales</taxon>
        <taxon>Nitrososphaeraceae</taxon>
        <taxon>Nitrososphaera</taxon>
    </lineage>
</organism>
<feature type="compositionally biased region" description="Basic and acidic residues" evidence="1">
    <location>
        <begin position="1"/>
        <end position="17"/>
    </location>
</feature>
<accession>A0A075MS80</accession>
<dbReference type="EMBL" id="CP007174">
    <property type="protein sequence ID" value="AIF83662.1"/>
    <property type="molecule type" value="Genomic_DNA"/>
</dbReference>
<keyword evidence="3" id="KW-1185">Reference proteome</keyword>
<dbReference type="HOGENOM" id="CLU_3227632_0_0_2"/>
<feature type="compositionally biased region" description="Basic and acidic residues" evidence="1">
    <location>
        <begin position="31"/>
        <end position="43"/>
    </location>
</feature>
<gene>
    <name evidence="2" type="ORF">NTE_01599</name>
</gene>